<keyword evidence="2" id="KW-1185">Reference proteome</keyword>
<feature type="non-terminal residue" evidence="1">
    <location>
        <position position="1"/>
    </location>
</feature>
<dbReference type="PANTHER" id="PTHR33240">
    <property type="entry name" value="OS08G0508500 PROTEIN"/>
    <property type="match status" value="1"/>
</dbReference>
<evidence type="ECO:0000313" key="1">
    <source>
        <dbReference type="EMBL" id="MCI30040.1"/>
    </source>
</evidence>
<dbReference type="AlphaFoldDB" id="A0A392R2H2"/>
<name>A0A392R2H2_9FABA</name>
<comment type="caution">
    <text evidence="1">The sequence shown here is derived from an EMBL/GenBank/DDBJ whole genome shotgun (WGS) entry which is preliminary data.</text>
</comment>
<proteinExistence type="predicted"/>
<dbReference type="EMBL" id="LXQA010176554">
    <property type="protein sequence ID" value="MCI30040.1"/>
    <property type="molecule type" value="Genomic_DNA"/>
</dbReference>
<evidence type="ECO:0000313" key="2">
    <source>
        <dbReference type="Proteomes" id="UP000265520"/>
    </source>
</evidence>
<dbReference type="PANTHER" id="PTHR33240:SF17">
    <property type="entry name" value="EUKARYOTIC PEPTIDE CHAIN RELEASE FACTOR GTP-BINDING SUBUNIT-LIKE"/>
    <property type="match status" value="1"/>
</dbReference>
<dbReference type="Proteomes" id="UP000265520">
    <property type="component" value="Unassembled WGS sequence"/>
</dbReference>
<organism evidence="1 2">
    <name type="scientific">Trifolium medium</name>
    <dbReference type="NCBI Taxonomy" id="97028"/>
    <lineage>
        <taxon>Eukaryota</taxon>
        <taxon>Viridiplantae</taxon>
        <taxon>Streptophyta</taxon>
        <taxon>Embryophyta</taxon>
        <taxon>Tracheophyta</taxon>
        <taxon>Spermatophyta</taxon>
        <taxon>Magnoliopsida</taxon>
        <taxon>eudicotyledons</taxon>
        <taxon>Gunneridae</taxon>
        <taxon>Pentapetalae</taxon>
        <taxon>rosids</taxon>
        <taxon>fabids</taxon>
        <taxon>Fabales</taxon>
        <taxon>Fabaceae</taxon>
        <taxon>Papilionoideae</taxon>
        <taxon>50 kb inversion clade</taxon>
        <taxon>NPAAA clade</taxon>
        <taxon>Hologalegina</taxon>
        <taxon>IRL clade</taxon>
        <taxon>Trifolieae</taxon>
        <taxon>Trifolium</taxon>
    </lineage>
</organism>
<reference evidence="1 2" key="1">
    <citation type="journal article" date="2018" name="Front. Plant Sci.">
        <title>Red Clover (Trifolium pratense) and Zigzag Clover (T. medium) - A Picture of Genomic Similarities and Differences.</title>
        <authorList>
            <person name="Dluhosova J."/>
            <person name="Istvanek J."/>
            <person name="Nedelnik J."/>
            <person name="Repkova J."/>
        </authorList>
    </citation>
    <scope>NUCLEOTIDE SEQUENCE [LARGE SCALE GENOMIC DNA]</scope>
    <source>
        <strain evidence="2">cv. 10/8</strain>
        <tissue evidence="1">Leaf</tissue>
    </source>
</reference>
<sequence length="102" mass="11743">QLMEKNLVPYVGADLQGFNGLTTKPWGYVDLIVTFGEDTTMKSVKVQFMVVDCRSLYNCIIGRTTLVELFVVSSTIHLKMKYYTKEGQVATYQRMMNNVFRK</sequence>
<protein>
    <submittedName>
        <fullName evidence="1">Uncharacterized protein</fullName>
    </submittedName>
</protein>
<accession>A0A392R2H2</accession>